<feature type="domain" description="Glycine transporter" evidence="8">
    <location>
        <begin position="7"/>
        <end position="80"/>
    </location>
</feature>
<feature type="transmembrane region" description="Helical" evidence="7">
    <location>
        <begin position="6"/>
        <end position="25"/>
    </location>
</feature>
<evidence type="ECO:0000313" key="10">
    <source>
        <dbReference type="Proteomes" id="UP000254060"/>
    </source>
</evidence>
<dbReference type="OrthoDB" id="9791874at2"/>
<evidence type="ECO:0000256" key="5">
    <source>
        <dbReference type="ARBA" id="ARBA00022989"/>
    </source>
</evidence>
<feature type="transmembrane region" description="Helical" evidence="7">
    <location>
        <begin position="151"/>
        <end position="168"/>
    </location>
</feature>
<dbReference type="Proteomes" id="UP000254060">
    <property type="component" value="Unassembled WGS sequence"/>
</dbReference>
<gene>
    <name evidence="9" type="primary">yicG</name>
    <name evidence="9" type="ORF">NCTC13163_00330</name>
</gene>
<keyword evidence="5 7" id="KW-1133">Transmembrane helix</keyword>
<feature type="transmembrane region" description="Helical" evidence="7">
    <location>
        <begin position="118"/>
        <end position="139"/>
    </location>
</feature>
<evidence type="ECO:0000256" key="4">
    <source>
        <dbReference type="ARBA" id="ARBA00022692"/>
    </source>
</evidence>
<dbReference type="AlphaFoldDB" id="A0A377FQ78"/>
<keyword evidence="3" id="KW-1003">Cell membrane</keyword>
<evidence type="ECO:0000256" key="1">
    <source>
        <dbReference type="ARBA" id="ARBA00004651"/>
    </source>
</evidence>
<accession>A0A377FQ78</accession>
<reference evidence="9 10" key="1">
    <citation type="submission" date="2018-06" db="EMBL/GenBank/DDBJ databases">
        <authorList>
            <consortium name="Pathogen Informatics"/>
            <person name="Doyle S."/>
        </authorList>
    </citation>
    <scope>NUCLEOTIDE SEQUENCE [LARGE SCALE GENOMIC DNA]</scope>
    <source>
        <strain evidence="9 10">NCTC13163</strain>
    </source>
</reference>
<proteinExistence type="inferred from homology"/>
<evidence type="ECO:0000259" key="8">
    <source>
        <dbReference type="Pfam" id="PF03458"/>
    </source>
</evidence>
<evidence type="ECO:0000313" key="9">
    <source>
        <dbReference type="EMBL" id="STO06989.1"/>
    </source>
</evidence>
<dbReference type="PANTHER" id="PTHR30506:SF3">
    <property type="entry name" value="UPF0126 INNER MEMBRANE PROTEIN YADS-RELATED"/>
    <property type="match status" value="1"/>
</dbReference>
<dbReference type="RefSeq" id="WP_034798881.1">
    <property type="nucleotide sequence ID" value="NZ_UGGP01000001.1"/>
</dbReference>
<dbReference type="Pfam" id="PF03458">
    <property type="entry name" value="Gly_transporter"/>
    <property type="match status" value="2"/>
</dbReference>
<feature type="transmembrane region" description="Helical" evidence="7">
    <location>
        <begin position="66"/>
        <end position="84"/>
    </location>
</feature>
<evidence type="ECO:0000256" key="2">
    <source>
        <dbReference type="ARBA" id="ARBA00008193"/>
    </source>
</evidence>
<sequence>MFMEWELLNVVGTVAFAASGAIIAMDEKYDIFGVWLLAFTTAFGGGAIRNVLLGNPVSLIWQQNDLFILCFLVALLIFLLPSVVLPHWERWGVIVDAIGLVAFAFQGAQVAIKLDLPLSAAIAAAVLTGVGGGVVRDLLAGRKPLVLQSEVYAIWAIIIAVVTYYFQLEGGLPVYALLIVVATLRVISYYRQWNLPARKVR</sequence>
<comment type="subcellular location">
    <subcellularLocation>
        <location evidence="1">Cell membrane</location>
        <topology evidence="1">Multi-pass membrane protein</topology>
    </subcellularLocation>
</comment>
<dbReference type="PANTHER" id="PTHR30506">
    <property type="entry name" value="INNER MEMBRANE PROTEIN"/>
    <property type="match status" value="1"/>
</dbReference>
<organism evidence="9 10">
    <name type="scientific">Exiguobacterium aurantiacum</name>
    <dbReference type="NCBI Taxonomy" id="33987"/>
    <lineage>
        <taxon>Bacteria</taxon>
        <taxon>Bacillati</taxon>
        <taxon>Bacillota</taxon>
        <taxon>Bacilli</taxon>
        <taxon>Bacillales</taxon>
        <taxon>Bacillales Family XII. Incertae Sedis</taxon>
        <taxon>Exiguobacterium</taxon>
    </lineage>
</organism>
<feature type="transmembrane region" description="Helical" evidence="7">
    <location>
        <begin position="174"/>
        <end position="191"/>
    </location>
</feature>
<evidence type="ECO:0000256" key="7">
    <source>
        <dbReference type="SAM" id="Phobius"/>
    </source>
</evidence>
<comment type="similarity">
    <text evidence="2">Belongs to the UPF0126 family.</text>
</comment>
<keyword evidence="4 7" id="KW-0812">Transmembrane</keyword>
<dbReference type="STRING" id="1397694.GCA_000702585_00849"/>
<dbReference type="GO" id="GO:0005886">
    <property type="term" value="C:plasma membrane"/>
    <property type="evidence" value="ECO:0007669"/>
    <property type="project" value="UniProtKB-SubCell"/>
</dbReference>
<name>A0A377FQ78_9BACL</name>
<feature type="transmembrane region" description="Helical" evidence="7">
    <location>
        <begin position="32"/>
        <end position="54"/>
    </location>
</feature>
<evidence type="ECO:0000256" key="3">
    <source>
        <dbReference type="ARBA" id="ARBA00022475"/>
    </source>
</evidence>
<feature type="domain" description="Glycine transporter" evidence="8">
    <location>
        <begin position="94"/>
        <end position="167"/>
    </location>
</feature>
<evidence type="ECO:0000256" key="6">
    <source>
        <dbReference type="ARBA" id="ARBA00023136"/>
    </source>
</evidence>
<dbReference type="EMBL" id="UGGP01000001">
    <property type="protein sequence ID" value="STO06989.1"/>
    <property type="molecule type" value="Genomic_DNA"/>
</dbReference>
<dbReference type="InterPro" id="IPR005115">
    <property type="entry name" value="Gly_transporter"/>
</dbReference>
<keyword evidence="6 7" id="KW-0472">Membrane</keyword>
<protein>
    <submittedName>
        <fullName evidence="9">Predicted membrane protein</fullName>
    </submittedName>
</protein>